<dbReference type="InterPro" id="IPR036179">
    <property type="entry name" value="Ig-like_dom_sf"/>
</dbReference>
<keyword evidence="1" id="KW-0732">Signal</keyword>
<dbReference type="PANTHER" id="PTHR23268:SF82">
    <property type="entry name" value="NON-FUNCTIONAL T CELL RECEPTOR BETA VARIABLE 23-1-RELATED"/>
    <property type="match status" value="1"/>
</dbReference>
<name>A0A8C6MQ07_MUSSI</name>
<dbReference type="InterPro" id="IPR050413">
    <property type="entry name" value="TCR_beta_variable"/>
</dbReference>
<sequence length="142" mass="15988">MSTSILDYIHISHFFLFSALLDVKVTPRYLVKGQGQKAKMRCIPEKGHPVVFWYQQNKNNEFKFLINFQNQEVLQQIDMTEKRFSAECPSNSPCSLEIQSSEAGDSALYLCASSLSTALKCAFSPVHKPTIDFCKEAGDDLG</sequence>
<keyword evidence="5" id="KW-0675">Receptor</keyword>
<evidence type="ECO:0000256" key="6">
    <source>
        <dbReference type="ARBA" id="ARBA00023319"/>
    </source>
</evidence>
<evidence type="ECO:0000313" key="10">
    <source>
        <dbReference type="Proteomes" id="UP000694415"/>
    </source>
</evidence>
<keyword evidence="10" id="KW-1185">Reference proteome</keyword>
<dbReference type="Gene3D" id="2.60.40.10">
    <property type="entry name" value="Immunoglobulins"/>
    <property type="match status" value="1"/>
</dbReference>
<evidence type="ECO:0000256" key="1">
    <source>
        <dbReference type="ARBA" id="ARBA00022729"/>
    </source>
</evidence>
<dbReference type="Pfam" id="PF07686">
    <property type="entry name" value="V-set"/>
    <property type="match status" value="1"/>
</dbReference>
<accession>A0A8C6MQ07</accession>
<dbReference type="InterPro" id="IPR013783">
    <property type="entry name" value="Ig-like_fold"/>
</dbReference>
<feature type="domain" description="Ig-like" evidence="8">
    <location>
        <begin position="34"/>
        <end position="111"/>
    </location>
</feature>
<dbReference type="SUPFAM" id="SSF48726">
    <property type="entry name" value="Immunoglobulin"/>
    <property type="match status" value="1"/>
</dbReference>
<keyword evidence="2" id="KW-0391">Immunity</keyword>
<dbReference type="Ensembl" id="ENSMSIT00000005257.1">
    <property type="protein sequence ID" value="ENSMSIP00000004138.1"/>
    <property type="gene ID" value="ENSMSIG00000003806.1"/>
</dbReference>
<keyword evidence="6" id="KW-0393">Immunoglobulin domain</keyword>
<evidence type="ECO:0000256" key="5">
    <source>
        <dbReference type="ARBA" id="ARBA00023170"/>
    </source>
</evidence>
<evidence type="ECO:0000256" key="2">
    <source>
        <dbReference type="ARBA" id="ARBA00022859"/>
    </source>
</evidence>
<proteinExistence type="predicted"/>
<evidence type="ECO:0000313" key="9">
    <source>
        <dbReference type="Ensembl" id="ENSMSIP00000004138.1"/>
    </source>
</evidence>
<keyword evidence="4" id="KW-1015">Disulfide bond</keyword>
<dbReference type="InterPro" id="IPR013106">
    <property type="entry name" value="Ig_V-set"/>
</dbReference>
<evidence type="ECO:0000256" key="4">
    <source>
        <dbReference type="ARBA" id="ARBA00023157"/>
    </source>
</evidence>
<protein>
    <recommendedName>
        <fullName evidence="8">Ig-like domain-containing protein</fullName>
    </recommendedName>
</protein>
<dbReference type="InterPro" id="IPR007110">
    <property type="entry name" value="Ig-like_dom"/>
</dbReference>
<keyword evidence="7" id="KW-1279">T cell receptor</keyword>
<dbReference type="PROSITE" id="PS50835">
    <property type="entry name" value="IG_LIKE"/>
    <property type="match status" value="1"/>
</dbReference>
<dbReference type="Proteomes" id="UP000694415">
    <property type="component" value="Unplaced"/>
</dbReference>
<dbReference type="PANTHER" id="PTHR23268">
    <property type="entry name" value="T-CELL RECEPTOR BETA CHAIN"/>
    <property type="match status" value="1"/>
</dbReference>
<reference evidence="9" key="1">
    <citation type="submission" date="2025-08" db="UniProtKB">
        <authorList>
            <consortium name="Ensembl"/>
        </authorList>
    </citation>
    <scope>IDENTIFICATION</scope>
</reference>
<evidence type="ECO:0000256" key="3">
    <source>
        <dbReference type="ARBA" id="ARBA00023130"/>
    </source>
</evidence>
<dbReference type="AlphaFoldDB" id="A0A8C6MQ07"/>
<keyword evidence="3" id="KW-1064">Adaptive immunity</keyword>
<dbReference type="GO" id="GO:0042101">
    <property type="term" value="C:T cell receptor complex"/>
    <property type="evidence" value="ECO:0007669"/>
    <property type="project" value="UniProtKB-KW"/>
</dbReference>
<dbReference type="GeneTree" id="ENSGT00940000155819"/>
<evidence type="ECO:0000256" key="7">
    <source>
        <dbReference type="ARBA" id="ARBA00043266"/>
    </source>
</evidence>
<reference evidence="9" key="2">
    <citation type="submission" date="2025-09" db="UniProtKB">
        <authorList>
            <consortium name="Ensembl"/>
        </authorList>
    </citation>
    <scope>IDENTIFICATION</scope>
</reference>
<dbReference type="GO" id="GO:0007166">
    <property type="term" value="P:cell surface receptor signaling pathway"/>
    <property type="evidence" value="ECO:0007669"/>
    <property type="project" value="TreeGrafter"/>
</dbReference>
<evidence type="ECO:0000259" key="8">
    <source>
        <dbReference type="PROSITE" id="PS50835"/>
    </source>
</evidence>
<dbReference type="FunFam" id="2.60.40.10:FF:002491">
    <property type="entry name" value="T cell receptor beta variable 12-4"/>
    <property type="match status" value="1"/>
</dbReference>
<organism evidence="9 10">
    <name type="scientific">Mus spicilegus</name>
    <name type="common">Mound-building mouse</name>
    <dbReference type="NCBI Taxonomy" id="10103"/>
    <lineage>
        <taxon>Eukaryota</taxon>
        <taxon>Metazoa</taxon>
        <taxon>Chordata</taxon>
        <taxon>Craniata</taxon>
        <taxon>Vertebrata</taxon>
        <taxon>Euteleostomi</taxon>
        <taxon>Mammalia</taxon>
        <taxon>Eutheria</taxon>
        <taxon>Euarchontoglires</taxon>
        <taxon>Glires</taxon>
        <taxon>Rodentia</taxon>
        <taxon>Myomorpha</taxon>
        <taxon>Muroidea</taxon>
        <taxon>Muridae</taxon>
        <taxon>Murinae</taxon>
        <taxon>Mus</taxon>
        <taxon>Mus</taxon>
    </lineage>
</organism>
<dbReference type="GO" id="GO:0002250">
    <property type="term" value="P:adaptive immune response"/>
    <property type="evidence" value="ECO:0007669"/>
    <property type="project" value="UniProtKB-KW"/>
</dbReference>